<evidence type="ECO:0000256" key="5">
    <source>
        <dbReference type="ARBA" id="ARBA00022970"/>
    </source>
</evidence>
<feature type="transmembrane region" description="Helical" evidence="9">
    <location>
        <begin position="121"/>
        <end position="143"/>
    </location>
</feature>
<keyword evidence="11" id="KW-1185">Reference proteome</keyword>
<dbReference type="Proteomes" id="UP000033187">
    <property type="component" value="Chromosome 1"/>
</dbReference>
<keyword evidence="7 9" id="KW-0472">Membrane</keyword>
<feature type="transmembrane region" description="Helical" evidence="9">
    <location>
        <begin position="289"/>
        <end position="306"/>
    </location>
</feature>
<dbReference type="CDD" id="cd06582">
    <property type="entry name" value="TM_PBP1_LivH_like"/>
    <property type="match status" value="1"/>
</dbReference>
<feature type="transmembrane region" description="Helical" evidence="9">
    <location>
        <begin position="208"/>
        <end position="237"/>
    </location>
</feature>
<dbReference type="InterPro" id="IPR001851">
    <property type="entry name" value="ABC_transp_permease"/>
</dbReference>
<accession>A0A0D6JDY9</accession>
<evidence type="ECO:0000256" key="7">
    <source>
        <dbReference type="ARBA" id="ARBA00023136"/>
    </source>
</evidence>
<evidence type="ECO:0000313" key="10">
    <source>
        <dbReference type="EMBL" id="CPR18287.1"/>
    </source>
</evidence>
<evidence type="ECO:0000256" key="9">
    <source>
        <dbReference type="SAM" id="Phobius"/>
    </source>
</evidence>
<feature type="transmembrane region" description="Helical" evidence="9">
    <location>
        <begin position="97"/>
        <end position="114"/>
    </location>
</feature>
<dbReference type="KEGG" id="fiy:BN1229_v1_1641"/>
<comment type="similarity">
    <text evidence="8">Belongs to the binding-protein-dependent transport system permease family. LivHM subfamily.</text>
</comment>
<dbReference type="GO" id="GO:0006865">
    <property type="term" value="P:amino acid transport"/>
    <property type="evidence" value="ECO:0007669"/>
    <property type="project" value="UniProtKB-KW"/>
</dbReference>
<evidence type="ECO:0000256" key="1">
    <source>
        <dbReference type="ARBA" id="ARBA00004651"/>
    </source>
</evidence>
<dbReference type="RefSeq" id="WP_244465036.1">
    <property type="nucleotide sequence ID" value="NZ_LN829118.1"/>
</dbReference>
<dbReference type="EMBL" id="LN829119">
    <property type="protein sequence ID" value="CPR18287.1"/>
    <property type="molecule type" value="Genomic_DNA"/>
</dbReference>
<dbReference type="PANTHER" id="PTHR11795">
    <property type="entry name" value="BRANCHED-CHAIN AMINO ACID TRANSPORT SYSTEM PERMEASE PROTEIN LIVH"/>
    <property type="match status" value="1"/>
</dbReference>
<keyword evidence="6 9" id="KW-1133">Transmembrane helix</keyword>
<comment type="subcellular location">
    <subcellularLocation>
        <location evidence="1">Cell membrane</location>
        <topology evidence="1">Multi-pass membrane protein</topology>
    </subcellularLocation>
</comment>
<evidence type="ECO:0000256" key="8">
    <source>
        <dbReference type="ARBA" id="ARBA00037998"/>
    </source>
</evidence>
<proteinExistence type="inferred from homology"/>
<feature type="transmembrane region" description="Helical" evidence="9">
    <location>
        <begin position="167"/>
        <end position="187"/>
    </location>
</feature>
<protein>
    <recommendedName>
        <fullName evidence="12">Branched-chain amino acid ABC transporter permease</fullName>
    </recommendedName>
</protein>
<dbReference type="GO" id="GO:0022857">
    <property type="term" value="F:transmembrane transporter activity"/>
    <property type="evidence" value="ECO:0007669"/>
    <property type="project" value="InterPro"/>
</dbReference>
<sequence>MSIRVEFYRHLAAKPLLIVRGALRSVGGVSVIELVLALAVNGLVWGLIIALIALGLSIIFGLLDIINVAHGDFFMLGTVAALTLTVASGSYWIALLLVPIIGFAVGIVLERLVIRPTIRQASLTIVTTFGLSMMLQEGVRAIYGAQPRRMEAPIEGTLPLFGIDYDVYRLFAAAFAALCLIAFFAFLTRTKLGTWIRAVRHDPETATALGVPVARICAITFGLGTAMAFLGGVIAAPITTVEFRTGVDILPFCFMAVIIGGLGNLQGTVAAAVLLAVLEGLVTSVTDPTIARIISLAFMSVVLLVRPNGLFSGATR</sequence>
<feature type="transmembrane region" description="Helical" evidence="9">
    <location>
        <begin position="45"/>
        <end position="66"/>
    </location>
</feature>
<organism evidence="10 11">
    <name type="scientific">Candidatus Filomicrobium marinum</name>
    <dbReference type="NCBI Taxonomy" id="1608628"/>
    <lineage>
        <taxon>Bacteria</taxon>
        <taxon>Pseudomonadati</taxon>
        <taxon>Pseudomonadota</taxon>
        <taxon>Alphaproteobacteria</taxon>
        <taxon>Hyphomicrobiales</taxon>
        <taxon>Hyphomicrobiaceae</taxon>
        <taxon>Filomicrobium</taxon>
    </lineage>
</organism>
<gene>
    <name evidence="10" type="ORF">YBN1229_v1_1641</name>
</gene>
<evidence type="ECO:0008006" key="12">
    <source>
        <dbReference type="Google" id="ProtNLM"/>
    </source>
</evidence>
<evidence type="ECO:0000313" key="11">
    <source>
        <dbReference type="Proteomes" id="UP000033187"/>
    </source>
</evidence>
<keyword evidence="3" id="KW-1003">Cell membrane</keyword>
<name>A0A0D6JDY9_9HYPH</name>
<keyword evidence="5" id="KW-0029">Amino-acid transport</keyword>
<evidence type="ECO:0000256" key="6">
    <source>
        <dbReference type="ARBA" id="ARBA00022989"/>
    </source>
</evidence>
<dbReference type="Pfam" id="PF02653">
    <property type="entry name" value="BPD_transp_2"/>
    <property type="match status" value="1"/>
</dbReference>
<dbReference type="GO" id="GO:0005886">
    <property type="term" value="C:plasma membrane"/>
    <property type="evidence" value="ECO:0007669"/>
    <property type="project" value="UniProtKB-SubCell"/>
</dbReference>
<feature type="transmembrane region" description="Helical" evidence="9">
    <location>
        <begin position="249"/>
        <end position="277"/>
    </location>
</feature>
<evidence type="ECO:0000256" key="4">
    <source>
        <dbReference type="ARBA" id="ARBA00022692"/>
    </source>
</evidence>
<dbReference type="KEGG" id="fil:BN1229_v1_1638"/>
<reference evidence="11" key="1">
    <citation type="submission" date="2015-02" db="EMBL/GenBank/DDBJ databases">
        <authorList>
            <person name="Chooi Y.-H."/>
        </authorList>
    </citation>
    <scope>NUCLEOTIDE SEQUENCE [LARGE SCALE GENOMIC DNA]</scope>
    <source>
        <strain evidence="11">strain Y</strain>
    </source>
</reference>
<feature type="transmembrane region" description="Helical" evidence="9">
    <location>
        <begin position="73"/>
        <end position="91"/>
    </location>
</feature>
<dbReference type="InterPro" id="IPR052157">
    <property type="entry name" value="BCAA_transport_permease"/>
</dbReference>
<dbReference type="PANTHER" id="PTHR11795:SF442">
    <property type="entry name" value="ABC TRANSPORTER ATP-BINDING PROTEIN"/>
    <property type="match status" value="1"/>
</dbReference>
<evidence type="ECO:0000256" key="3">
    <source>
        <dbReference type="ARBA" id="ARBA00022475"/>
    </source>
</evidence>
<dbReference type="AlphaFoldDB" id="A0A0D6JDY9"/>
<feature type="transmembrane region" description="Helical" evidence="9">
    <location>
        <begin position="21"/>
        <end position="39"/>
    </location>
</feature>
<keyword evidence="4 9" id="KW-0812">Transmembrane</keyword>
<evidence type="ECO:0000256" key="2">
    <source>
        <dbReference type="ARBA" id="ARBA00022448"/>
    </source>
</evidence>
<keyword evidence="2" id="KW-0813">Transport</keyword>